<dbReference type="AlphaFoldDB" id="A0A105VPC3"/>
<dbReference type="PROSITE" id="PS50931">
    <property type="entry name" value="HTH_LYSR"/>
    <property type="match status" value="1"/>
</dbReference>
<keyword evidence="3" id="KW-0238">DNA-binding</keyword>
<organism evidence="6 7">
    <name type="scientific">Burkholderia territorii</name>
    <dbReference type="NCBI Taxonomy" id="1503055"/>
    <lineage>
        <taxon>Bacteria</taxon>
        <taxon>Pseudomonadati</taxon>
        <taxon>Pseudomonadota</taxon>
        <taxon>Betaproteobacteria</taxon>
        <taxon>Burkholderiales</taxon>
        <taxon>Burkholderiaceae</taxon>
        <taxon>Burkholderia</taxon>
        <taxon>Burkholderia cepacia complex</taxon>
    </lineage>
</organism>
<dbReference type="PANTHER" id="PTHR30118:SF15">
    <property type="entry name" value="TRANSCRIPTIONAL REGULATORY PROTEIN"/>
    <property type="match status" value="1"/>
</dbReference>
<keyword evidence="7" id="KW-1185">Reference proteome</keyword>
<protein>
    <submittedName>
        <fullName evidence="6">LysR family transcriptional regulator</fullName>
    </submittedName>
</protein>
<dbReference type="Gene3D" id="1.10.10.10">
    <property type="entry name" value="Winged helix-like DNA-binding domain superfamily/Winged helix DNA-binding domain"/>
    <property type="match status" value="1"/>
</dbReference>
<proteinExistence type="inferred from homology"/>
<dbReference type="SUPFAM" id="SSF46785">
    <property type="entry name" value="Winged helix' DNA-binding domain"/>
    <property type="match status" value="1"/>
</dbReference>
<dbReference type="Proteomes" id="UP000062317">
    <property type="component" value="Unassembled WGS sequence"/>
</dbReference>
<evidence type="ECO:0000259" key="5">
    <source>
        <dbReference type="PROSITE" id="PS50931"/>
    </source>
</evidence>
<dbReference type="InterPro" id="IPR000847">
    <property type="entry name" value="LysR_HTH_N"/>
</dbReference>
<sequence>MSNLDLNLLRVFEAILRERNVLRASEAVNLSPSAVSHALSRLRVFLDDDLFVRTAAGMEPTARALEMAPLIRDALVTIERAIGPKQFDPGSTRRQFCIAATDYITAAILPGFLRATSMAAPNARITLLPASRIDLTAQIDVGRVEIALGSFSNVPSRIHEMVLFEERDMMVIASDHPLAGREIGLDEFVNLPLVVVSTGGADDGFQSERGLTRRTEMFDRVALMAAFESLGKRPEFWIVQPHFLAIPSLLAGTRAAAIVPATLAGFFTRSGTVCAAELPWEPTARALQMIWHERHTEDQGHVWLRAALADAAVAAAAIGVGRVEAPQAD</sequence>
<reference evidence="6 7" key="1">
    <citation type="submission" date="2015-11" db="EMBL/GenBank/DDBJ databases">
        <title>Expanding the genomic diversity of Burkholderia species for the development of highly accurate diagnostics.</title>
        <authorList>
            <person name="Sahl J."/>
            <person name="Keim P."/>
            <person name="Wagner D."/>
        </authorList>
    </citation>
    <scope>NUCLEOTIDE SEQUENCE [LARGE SCALE GENOMIC DNA]</scope>
    <source>
        <strain evidence="6 7">MSMB1301WGS</strain>
    </source>
</reference>
<accession>A0A105VPC3</accession>
<evidence type="ECO:0000313" key="6">
    <source>
        <dbReference type="EMBL" id="KVV51493.1"/>
    </source>
</evidence>
<evidence type="ECO:0000256" key="3">
    <source>
        <dbReference type="ARBA" id="ARBA00023125"/>
    </source>
</evidence>
<dbReference type="InterPro" id="IPR050389">
    <property type="entry name" value="LysR-type_TF"/>
</dbReference>
<feature type="domain" description="HTH lysR-type" evidence="5">
    <location>
        <begin position="4"/>
        <end position="61"/>
    </location>
</feature>
<dbReference type="SUPFAM" id="SSF53850">
    <property type="entry name" value="Periplasmic binding protein-like II"/>
    <property type="match status" value="1"/>
</dbReference>
<evidence type="ECO:0000313" key="7">
    <source>
        <dbReference type="Proteomes" id="UP000062317"/>
    </source>
</evidence>
<dbReference type="Pfam" id="PF00126">
    <property type="entry name" value="HTH_1"/>
    <property type="match status" value="1"/>
</dbReference>
<keyword evidence="2" id="KW-0805">Transcription regulation</keyword>
<evidence type="ECO:0000256" key="1">
    <source>
        <dbReference type="ARBA" id="ARBA00009437"/>
    </source>
</evidence>
<dbReference type="EMBL" id="LPEQ01000048">
    <property type="protein sequence ID" value="KVV51493.1"/>
    <property type="molecule type" value="Genomic_DNA"/>
</dbReference>
<keyword evidence="4" id="KW-0804">Transcription</keyword>
<dbReference type="GO" id="GO:0003700">
    <property type="term" value="F:DNA-binding transcription factor activity"/>
    <property type="evidence" value="ECO:0007669"/>
    <property type="project" value="InterPro"/>
</dbReference>
<comment type="similarity">
    <text evidence="1">Belongs to the LysR transcriptional regulatory family.</text>
</comment>
<dbReference type="InterPro" id="IPR005119">
    <property type="entry name" value="LysR_subst-bd"/>
</dbReference>
<dbReference type="Gene3D" id="3.40.190.10">
    <property type="entry name" value="Periplasmic binding protein-like II"/>
    <property type="match status" value="2"/>
</dbReference>
<dbReference type="Pfam" id="PF03466">
    <property type="entry name" value="LysR_substrate"/>
    <property type="match status" value="1"/>
</dbReference>
<dbReference type="PANTHER" id="PTHR30118">
    <property type="entry name" value="HTH-TYPE TRANSCRIPTIONAL REGULATOR LEUO-RELATED"/>
    <property type="match status" value="1"/>
</dbReference>
<dbReference type="InterPro" id="IPR036390">
    <property type="entry name" value="WH_DNA-bd_sf"/>
</dbReference>
<evidence type="ECO:0000256" key="4">
    <source>
        <dbReference type="ARBA" id="ARBA00023163"/>
    </source>
</evidence>
<dbReference type="GO" id="GO:0003677">
    <property type="term" value="F:DNA binding"/>
    <property type="evidence" value="ECO:0007669"/>
    <property type="project" value="UniProtKB-KW"/>
</dbReference>
<dbReference type="RefSeq" id="WP_060104503.1">
    <property type="nucleotide sequence ID" value="NZ_LPEQ01000048.1"/>
</dbReference>
<name>A0A105VPC3_9BURK</name>
<evidence type="ECO:0000256" key="2">
    <source>
        <dbReference type="ARBA" id="ARBA00023015"/>
    </source>
</evidence>
<gene>
    <name evidence="6" type="ORF">WT27_29835</name>
</gene>
<dbReference type="InterPro" id="IPR036388">
    <property type="entry name" value="WH-like_DNA-bd_sf"/>
</dbReference>
<comment type="caution">
    <text evidence="6">The sequence shown here is derived from an EMBL/GenBank/DDBJ whole genome shotgun (WGS) entry which is preliminary data.</text>
</comment>